<feature type="domain" description="C2H2-type" evidence="10">
    <location>
        <begin position="788"/>
        <end position="815"/>
    </location>
</feature>
<sequence>MSVRGKRGRLFRGHDPLQQLLASTDTSIVLDSDLSNPNPISAPFVFLSTLTPEHLNCSAEPTEFLLSETSNEVSVALESNGRISQGIMWQGEGYPDSLPDTQILLSSNRYENDRLGFDCETQTYHTTTTMENLLDMGSGIDQGNMNVCCVHGCESQTNDSSQTKFYTIPVDELQLRLWADSLEIDLNENVLINGLAICEKHLVSPSVLFPDKRKKNLEYESGKMERGLALSRSKRKPKPNKAYDWAQVIPFIKAEPSEENSDPEVSLSPLKGGASTVFVSGHKRKQILSFMKDKADEKGNQQPFDTQALSEVVETVEHLENISEASAPRDPPPRPKGRARKIRDSPVQTEGRGCDNSSSSRQLREVKIQCDLTMEGEDGTSNGKIRHTSCDGCSDIDWKKLETVLSACVAEIEGAPCDPMVTNCLKKFLLDVMQPSHAANVIKMLANMHKDALDIGKNIILVSSQADEEEVEIENMIHPQVEAPIDGVREIAPSESWRNPICKIKQELQPPPPPILPPQDTLSASIFDIMAGEDDPDELGLEAAAELDDEEFNPADVAEDEDEDDDDPDPDLDPEELEDDEDWDIRMGDDPPPKKRRKGIGGKSQKGMSEGEAGSRETTITFNGANPIQIFKNEGENDDDDDEDEDEGLATGLGRRRRIPGDKRWVRQMHKCPECDESFSTQRKFDVHFNYKHMGIAPWKGEHVCEDCGKVFTQKVSLRVHRMFKHGAPKRYKCAKCEYVGPTKEYLKRHSKVHTNHCQYVCPTCGKGLKTAETFRNHMVIHTNEGRFLCDICNKAFNHKGAYEDHRRIHQDERDFACRYCGATFKAYKHVARHIRAVHLNDKRFVCDICGSQFMTSFNLKGHLKKHGEISHLEYTHECISCEAKFRGTEGLAAHLRVVHQIDDLEDTIIDSSSTINSVKPPHPTRRPVKYHYTRVSDDSDQFGGAMNAIYVEGDNYIVLEPKVEDVVYEVFSDNNSLTPAVEQEDSGVVESVTNTDEGGGEKIIHVYSCINCNAMFTSQNALEIHQTHCVPVMD</sequence>
<feature type="domain" description="C2H2-type" evidence="10">
    <location>
        <begin position="845"/>
        <end position="867"/>
    </location>
</feature>
<dbReference type="InterPro" id="IPR050527">
    <property type="entry name" value="Snail/Krueppel_Znf"/>
</dbReference>
<keyword evidence="12" id="KW-1185">Reference proteome</keyword>
<evidence type="ECO:0000256" key="4">
    <source>
        <dbReference type="ARBA" id="ARBA00022833"/>
    </source>
</evidence>
<dbReference type="PANTHER" id="PTHR24388:SF104">
    <property type="entry name" value="AT-RICH BINDING PROTEIN-RELATED"/>
    <property type="match status" value="1"/>
</dbReference>
<feature type="compositionally biased region" description="Polar residues" evidence="9">
    <location>
        <begin position="616"/>
        <end position="626"/>
    </location>
</feature>
<dbReference type="PROSITE" id="PS00028">
    <property type="entry name" value="ZINC_FINGER_C2H2_1"/>
    <property type="match status" value="7"/>
</dbReference>
<feature type="domain" description="C2H2-type" evidence="10">
    <location>
        <begin position="816"/>
        <end position="844"/>
    </location>
</feature>
<evidence type="ECO:0000256" key="3">
    <source>
        <dbReference type="ARBA" id="ARBA00022771"/>
    </source>
</evidence>
<feature type="compositionally biased region" description="Acidic residues" evidence="9">
    <location>
        <begin position="546"/>
        <end position="583"/>
    </location>
</feature>
<dbReference type="Pfam" id="PF00096">
    <property type="entry name" value="zf-C2H2"/>
    <property type="match status" value="4"/>
</dbReference>
<evidence type="ECO:0000256" key="8">
    <source>
        <dbReference type="PROSITE-ProRule" id="PRU00042"/>
    </source>
</evidence>
<evidence type="ECO:0000259" key="10">
    <source>
        <dbReference type="PROSITE" id="PS50157"/>
    </source>
</evidence>
<evidence type="ECO:0000256" key="5">
    <source>
        <dbReference type="ARBA" id="ARBA00023125"/>
    </source>
</evidence>
<keyword evidence="2" id="KW-0677">Repeat</keyword>
<keyword evidence="5" id="KW-0238">DNA-binding</keyword>
<dbReference type="SMART" id="SM00355">
    <property type="entry name" value="ZnF_C2H2"/>
    <property type="match status" value="9"/>
</dbReference>
<dbReference type="Pfam" id="PF05485">
    <property type="entry name" value="THAP"/>
    <property type="match status" value="1"/>
</dbReference>
<organism evidence="11 12">
    <name type="scientific">Meganyctiphanes norvegica</name>
    <name type="common">Northern krill</name>
    <name type="synonym">Thysanopoda norvegica</name>
    <dbReference type="NCBI Taxonomy" id="48144"/>
    <lineage>
        <taxon>Eukaryota</taxon>
        <taxon>Metazoa</taxon>
        <taxon>Ecdysozoa</taxon>
        <taxon>Arthropoda</taxon>
        <taxon>Crustacea</taxon>
        <taxon>Multicrustacea</taxon>
        <taxon>Malacostraca</taxon>
        <taxon>Eumalacostraca</taxon>
        <taxon>Eucarida</taxon>
        <taxon>Euphausiacea</taxon>
        <taxon>Euphausiidae</taxon>
        <taxon>Meganyctiphanes</taxon>
    </lineage>
</organism>
<feature type="domain" description="C2H2-type" evidence="10">
    <location>
        <begin position="732"/>
        <end position="759"/>
    </location>
</feature>
<dbReference type="EMBL" id="CAXKWB010000690">
    <property type="protein sequence ID" value="CAL4061858.1"/>
    <property type="molecule type" value="Genomic_DNA"/>
</dbReference>
<feature type="domain" description="C2H2-type" evidence="10">
    <location>
        <begin position="760"/>
        <end position="787"/>
    </location>
</feature>
<dbReference type="PROSITE" id="PS50157">
    <property type="entry name" value="ZINC_FINGER_C2H2_2"/>
    <property type="match status" value="8"/>
</dbReference>
<evidence type="ECO:0000313" key="12">
    <source>
        <dbReference type="Proteomes" id="UP001497623"/>
    </source>
</evidence>
<feature type="region of interest" description="Disordered" evidence="9">
    <location>
        <begin position="320"/>
        <end position="360"/>
    </location>
</feature>
<reference evidence="11 12" key="1">
    <citation type="submission" date="2024-05" db="EMBL/GenBank/DDBJ databases">
        <authorList>
            <person name="Wallberg A."/>
        </authorList>
    </citation>
    <scope>NUCLEOTIDE SEQUENCE [LARGE SCALE GENOMIC DNA]</scope>
</reference>
<gene>
    <name evidence="11" type="ORF">MNOR_LOCUS2303</name>
</gene>
<evidence type="ECO:0000313" key="11">
    <source>
        <dbReference type="EMBL" id="CAL4061858.1"/>
    </source>
</evidence>
<feature type="compositionally biased region" description="Basic and acidic residues" evidence="9">
    <location>
        <begin position="584"/>
        <end position="593"/>
    </location>
</feature>
<comment type="caution">
    <text evidence="11">The sequence shown here is derived from an EMBL/GenBank/DDBJ whole genome shotgun (WGS) entry which is preliminary data.</text>
</comment>
<protein>
    <recommendedName>
        <fullName evidence="10">C2H2-type domain-containing protein</fullName>
    </recommendedName>
</protein>
<name>A0AAV2PNC7_MEGNR</name>
<feature type="domain" description="C2H2-type" evidence="10">
    <location>
        <begin position="877"/>
        <end position="900"/>
    </location>
</feature>
<dbReference type="Proteomes" id="UP001497623">
    <property type="component" value="Unassembled WGS sequence"/>
</dbReference>
<feature type="compositionally biased region" description="Acidic residues" evidence="9">
    <location>
        <begin position="636"/>
        <end position="648"/>
    </location>
</feature>
<feature type="region of interest" description="Disordered" evidence="9">
    <location>
        <begin position="546"/>
        <end position="655"/>
    </location>
</feature>
<dbReference type="AlphaFoldDB" id="A0AAV2PNC7"/>
<dbReference type="InterPro" id="IPR013087">
    <property type="entry name" value="Znf_C2H2_type"/>
</dbReference>
<feature type="domain" description="C2H2-type" evidence="10">
    <location>
        <begin position="703"/>
        <end position="731"/>
    </location>
</feature>
<dbReference type="GO" id="GO:0000978">
    <property type="term" value="F:RNA polymerase II cis-regulatory region sequence-specific DNA binding"/>
    <property type="evidence" value="ECO:0007669"/>
    <property type="project" value="TreeGrafter"/>
</dbReference>
<dbReference type="InterPro" id="IPR036236">
    <property type="entry name" value="Znf_C2H2_sf"/>
</dbReference>
<evidence type="ECO:0000256" key="7">
    <source>
        <dbReference type="ARBA" id="ARBA00037948"/>
    </source>
</evidence>
<dbReference type="SUPFAM" id="SSF57667">
    <property type="entry name" value="beta-beta-alpha zinc fingers"/>
    <property type="match status" value="4"/>
</dbReference>
<feature type="domain" description="C2H2-type" evidence="10">
    <location>
        <begin position="670"/>
        <end position="698"/>
    </location>
</feature>
<keyword evidence="1" id="KW-0479">Metal-binding</keyword>
<evidence type="ECO:0000256" key="2">
    <source>
        <dbReference type="ARBA" id="ARBA00022737"/>
    </source>
</evidence>
<dbReference type="SUPFAM" id="SSF57716">
    <property type="entry name" value="Glucocorticoid receptor-like (DNA-binding domain)"/>
    <property type="match status" value="1"/>
</dbReference>
<keyword evidence="6" id="KW-0539">Nucleus</keyword>
<evidence type="ECO:0000256" key="6">
    <source>
        <dbReference type="ARBA" id="ARBA00023242"/>
    </source>
</evidence>
<dbReference type="GO" id="GO:0000981">
    <property type="term" value="F:DNA-binding transcription factor activity, RNA polymerase II-specific"/>
    <property type="evidence" value="ECO:0007669"/>
    <property type="project" value="TreeGrafter"/>
</dbReference>
<dbReference type="Gene3D" id="3.30.160.60">
    <property type="entry name" value="Classic Zinc Finger"/>
    <property type="match status" value="5"/>
</dbReference>
<evidence type="ECO:0000256" key="1">
    <source>
        <dbReference type="ARBA" id="ARBA00022723"/>
    </source>
</evidence>
<keyword evidence="4" id="KW-0862">Zinc</keyword>
<keyword evidence="3 8" id="KW-0863">Zinc-finger</keyword>
<dbReference type="GO" id="GO:0008270">
    <property type="term" value="F:zinc ion binding"/>
    <property type="evidence" value="ECO:0007669"/>
    <property type="project" value="UniProtKB-KW"/>
</dbReference>
<proteinExistence type="inferred from homology"/>
<evidence type="ECO:0000256" key="9">
    <source>
        <dbReference type="SAM" id="MobiDB-lite"/>
    </source>
</evidence>
<accession>A0AAV2PNC7</accession>
<dbReference type="InterPro" id="IPR006612">
    <property type="entry name" value="THAP_Znf"/>
</dbReference>
<comment type="similarity">
    <text evidence="7">Belongs to the snail C2H2-type zinc-finger protein family.</text>
</comment>
<dbReference type="GO" id="GO:0005634">
    <property type="term" value="C:nucleus"/>
    <property type="evidence" value="ECO:0007669"/>
    <property type="project" value="UniProtKB-SubCell"/>
</dbReference>
<dbReference type="PANTHER" id="PTHR24388">
    <property type="entry name" value="ZINC FINGER PROTEIN"/>
    <property type="match status" value="1"/>
</dbReference>